<evidence type="ECO:0000256" key="1">
    <source>
        <dbReference type="SAM" id="Phobius"/>
    </source>
</evidence>
<keyword evidence="1" id="KW-0812">Transmembrane</keyword>
<dbReference type="Proteomes" id="UP000569732">
    <property type="component" value="Unassembled WGS sequence"/>
</dbReference>
<organism evidence="2 3">
    <name type="scientific">Spartinivicinus marinus</name>
    <dbReference type="NCBI Taxonomy" id="2994442"/>
    <lineage>
        <taxon>Bacteria</taxon>
        <taxon>Pseudomonadati</taxon>
        <taxon>Pseudomonadota</taxon>
        <taxon>Gammaproteobacteria</taxon>
        <taxon>Oceanospirillales</taxon>
        <taxon>Zooshikellaceae</taxon>
        <taxon>Spartinivicinus</taxon>
    </lineage>
</organism>
<keyword evidence="1" id="KW-0472">Membrane</keyword>
<gene>
    <name evidence="2" type="ORF">H0A36_03035</name>
</gene>
<keyword evidence="3" id="KW-1185">Reference proteome</keyword>
<feature type="transmembrane region" description="Helical" evidence="1">
    <location>
        <begin position="12"/>
        <end position="33"/>
    </location>
</feature>
<evidence type="ECO:0000313" key="3">
    <source>
        <dbReference type="Proteomes" id="UP000569732"/>
    </source>
</evidence>
<protein>
    <recommendedName>
        <fullName evidence="4">DoxX family protein</fullName>
    </recommendedName>
</protein>
<keyword evidence="1" id="KW-1133">Transmembrane helix</keyword>
<dbReference type="EMBL" id="JACCKB010000003">
    <property type="protein sequence ID" value="NYZ64967.1"/>
    <property type="molecule type" value="Genomic_DNA"/>
</dbReference>
<name>A0A853I5W3_9GAMM</name>
<proteinExistence type="predicted"/>
<evidence type="ECO:0008006" key="4">
    <source>
        <dbReference type="Google" id="ProtNLM"/>
    </source>
</evidence>
<comment type="caution">
    <text evidence="2">The sequence shown here is derived from an EMBL/GenBank/DDBJ whole genome shotgun (WGS) entry which is preliminary data.</text>
</comment>
<feature type="transmembrane region" description="Helical" evidence="1">
    <location>
        <begin position="77"/>
        <end position="94"/>
    </location>
</feature>
<reference evidence="2 3" key="1">
    <citation type="submission" date="2020-07" db="EMBL/GenBank/DDBJ databases">
        <title>Endozoicomonas sp. nov., isolated from sediment.</title>
        <authorList>
            <person name="Gu T."/>
        </authorList>
    </citation>
    <scope>NUCLEOTIDE SEQUENCE [LARGE SCALE GENOMIC DNA]</scope>
    <source>
        <strain evidence="2 3">SM1973</strain>
    </source>
</reference>
<accession>A0A853I5W3</accession>
<dbReference type="AlphaFoldDB" id="A0A853I5W3"/>
<sequence length="134" mass="15608">MTRQENKLQMSLLLIRLTVFLVMFMWTLDKFINPEHAARVYEKFYFIADLDNPVMYVIGSVELVVLLLFVVGYMKKYSYGAVLFFHAISTLSSFKQYVNPFEGANLLFFAAWPMLAACLALFMLRHSDKKLSVR</sequence>
<feature type="transmembrane region" description="Helical" evidence="1">
    <location>
        <begin position="106"/>
        <end position="124"/>
    </location>
</feature>
<evidence type="ECO:0000313" key="2">
    <source>
        <dbReference type="EMBL" id="NYZ64967.1"/>
    </source>
</evidence>
<feature type="transmembrane region" description="Helical" evidence="1">
    <location>
        <begin position="53"/>
        <end position="70"/>
    </location>
</feature>